<dbReference type="PANTHER" id="PTHR38075">
    <property type="entry name" value="DUF4139 DOMAIN-CONTAINING PROTEIN"/>
    <property type="match status" value="1"/>
</dbReference>
<evidence type="ECO:0000313" key="3">
    <source>
        <dbReference type="EMBL" id="ONF94958.1"/>
    </source>
</evidence>
<evidence type="ECO:0000256" key="2">
    <source>
        <dbReference type="SAM" id="SignalP"/>
    </source>
</evidence>
<protein>
    <recommendedName>
        <fullName evidence="5">DUF4139 domain-containing protein</fullName>
    </recommendedName>
</protein>
<keyword evidence="4" id="KW-1185">Reference proteome</keyword>
<sequence length="567" mass="59963">MHRGPTFPCHVREGRSLVVAAILASFPSAAPAQTVVTSDKAEKVAVTLYRAPDRPAGNRIAPAPQGFALITETRTITLPAGPAVIRFEGVAGNIMPETAIVAGLPQDVAEKNLDADLLSPRTLYDRALGRRVLIRRTDPATGRVREEQATIRSGASGAAVLEVAGGFEALRCSGLPETIVQPSIPSGLSARPTLSISTSAPHPATATITLSYLAGGFDWQADYVLTTRRGSDRADLTAWATLASSDVTSLANARTQLVAGKPNREEPPRFGDYRSGALSLRCWPTTVTYGGHPPPLAPPPPPPPPPVFAPAPEVAEIVVTSARRTAAIEAVQGEIGDLKLYTVPVPVTIASQAQKQVALASRAGVAMGMVYVSTGMPTRLGPVHPVVRLRNRKRDGLGLPLPAGRVAIFQEGDVRPVLLGETSLDDKAVDEDVELDLPPTPGVSQDLELVTKLAERRRYRLTVNNANPWPITYEAQFSLGTDRFESSAKLAIRGGRRVWSAIVPANGRVTLDYALRPSDCSAFSASTASSCPVPDDRKVSPIRAPAISTDPVTPPIIASVATQSSEP</sequence>
<feature type="region of interest" description="Disordered" evidence="1">
    <location>
        <begin position="526"/>
        <end position="555"/>
    </location>
</feature>
<evidence type="ECO:0000313" key="4">
    <source>
        <dbReference type="Proteomes" id="UP000188729"/>
    </source>
</evidence>
<proteinExistence type="predicted"/>
<keyword evidence="2" id="KW-0732">Signal</keyword>
<evidence type="ECO:0008006" key="5">
    <source>
        <dbReference type="Google" id="ProtNLM"/>
    </source>
</evidence>
<feature type="chain" id="PRO_5013319178" description="DUF4139 domain-containing protein" evidence="2">
    <location>
        <begin position="33"/>
        <end position="567"/>
    </location>
</feature>
<dbReference type="STRING" id="1915074.SPHI_28500"/>
<comment type="caution">
    <text evidence="3">The sequence shown here is derived from an EMBL/GenBank/DDBJ whole genome shotgun (WGS) entry which is preliminary data.</text>
</comment>
<dbReference type="PANTHER" id="PTHR38075:SF1">
    <property type="entry name" value="DUF4139 DOMAIN-CONTAINING PROTEIN"/>
    <property type="match status" value="1"/>
</dbReference>
<dbReference type="Proteomes" id="UP000188729">
    <property type="component" value="Unassembled WGS sequence"/>
</dbReference>
<accession>A0A1V2ERP1</accession>
<feature type="signal peptide" evidence="2">
    <location>
        <begin position="1"/>
        <end position="32"/>
    </location>
</feature>
<gene>
    <name evidence="3" type="ORF">SPHI_28500</name>
</gene>
<reference evidence="3 4" key="1">
    <citation type="submission" date="2016-11" db="EMBL/GenBank/DDBJ databases">
        <title>Genome sequence of Sphingomonas jeddahensis G39.</title>
        <authorList>
            <person name="Poehlein A."/>
            <person name="Wuebbeler J.H."/>
            <person name="Steinbuechel A."/>
            <person name="Daniel R."/>
        </authorList>
    </citation>
    <scope>NUCLEOTIDE SEQUENCE [LARGE SCALE GENOMIC DNA]</scope>
    <source>
        <strain evidence="3 4">G39</strain>
    </source>
</reference>
<organism evidence="3 4">
    <name type="scientific">Sphingomonas jeddahensis</name>
    <dbReference type="NCBI Taxonomy" id="1915074"/>
    <lineage>
        <taxon>Bacteria</taxon>
        <taxon>Pseudomonadati</taxon>
        <taxon>Pseudomonadota</taxon>
        <taxon>Alphaproteobacteria</taxon>
        <taxon>Sphingomonadales</taxon>
        <taxon>Sphingomonadaceae</taxon>
        <taxon>Sphingomonas</taxon>
    </lineage>
</organism>
<evidence type="ECO:0000256" key="1">
    <source>
        <dbReference type="SAM" id="MobiDB-lite"/>
    </source>
</evidence>
<name>A0A1V2ERP1_9SPHN</name>
<dbReference type="EMBL" id="MPSB01000020">
    <property type="protein sequence ID" value="ONF94958.1"/>
    <property type="molecule type" value="Genomic_DNA"/>
</dbReference>
<dbReference type="AlphaFoldDB" id="A0A1V2ERP1"/>